<reference evidence="2 3" key="1">
    <citation type="submission" date="2018-07" db="EMBL/GenBank/DDBJ databases">
        <title>Genomic Encyclopedia of Type Strains, Phase III (KMG-III): the genomes of soil and plant-associated and newly described type strains.</title>
        <authorList>
            <person name="Whitman W."/>
        </authorList>
    </citation>
    <scope>NUCLEOTIDE SEQUENCE [LARGE SCALE GENOMIC DNA]</scope>
    <source>
        <strain evidence="2 3">CECT 8488</strain>
    </source>
</reference>
<dbReference type="PANTHER" id="PTHR34310">
    <property type="entry name" value="DUF427 DOMAIN PROTEIN (AFU_ORTHOLOGUE AFUA_3G02220)"/>
    <property type="match status" value="1"/>
</dbReference>
<proteinExistence type="predicted"/>
<dbReference type="Gene3D" id="2.170.150.40">
    <property type="entry name" value="Domain of unknown function (DUF427)"/>
    <property type="match status" value="1"/>
</dbReference>
<dbReference type="InterPro" id="IPR038694">
    <property type="entry name" value="DUF427_sf"/>
</dbReference>
<dbReference type="Pfam" id="PF04248">
    <property type="entry name" value="NTP_transf_9"/>
    <property type="match status" value="1"/>
</dbReference>
<dbReference type="AlphaFoldDB" id="A0A3D9HMW0"/>
<evidence type="ECO:0000313" key="3">
    <source>
        <dbReference type="Proteomes" id="UP000256845"/>
    </source>
</evidence>
<keyword evidence="3" id="KW-1185">Reference proteome</keyword>
<protein>
    <submittedName>
        <fullName evidence="2">Uncharacterized protein (DUF427 family)</fullName>
    </submittedName>
</protein>
<accession>A0A3D9HMW0</accession>
<gene>
    <name evidence="2" type="ORF">DFP90_1046</name>
</gene>
<comment type="caution">
    <text evidence="2">The sequence shown here is derived from an EMBL/GenBank/DDBJ whole genome shotgun (WGS) entry which is preliminary data.</text>
</comment>
<evidence type="ECO:0000313" key="2">
    <source>
        <dbReference type="EMBL" id="RED50735.1"/>
    </source>
</evidence>
<dbReference type="EMBL" id="QRDW01000004">
    <property type="protein sequence ID" value="RED50735.1"/>
    <property type="molecule type" value="Genomic_DNA"/>
</dbReference>
<name>A0A3D9HMW0_9PROT</name>
<feature type="domain" description="DUF427" evidence="1">
    <location>
        <begin position="32"/>
        <end position="117"/>
    </location>
</feature>
<organism evidence="2 3">
    <name type="scientific">Aestuariispira insulae</name>
    <dbReference type="NCBI Taxonomy" id="1461337"/>
    <lineage>
        <taxon>Bacteria</taxon>
        <taxon>Pseudomonadati</taxon>
        <taxon>Pseudomonadota</taxon>
        <taxon>Alphaproteobacteria</taxon>
        <taxon>Rhodospirillales</taxon>
        <taxon>Kiloniellaceae</taxon>
        <taxon>Aestuariispira</taxon>
    </lineage>
</organism>
<sequence>MPETSAANPAPGFLKHPDHKITIEPCDQEVIVERRGHSLAKSRNALILREASYPPVLYIPRQDVALDRLTRLEDNTYCPFKGYASYWSLDGDKAAWSYEKPYDEMSTIKGHIAFYPEK</sequence>
<dbReference type="Proteomes" id="UP000256845">
    <property type="component" value="Unassembled WGS sequence"/>
</dbReference>
<dbReference type="InterPro" id="IPR007361">
    <property type="entry name" value="DUF427"/>
</dbReference>
<dbReference type="PANTHER" id="PTHR34310:SF8">
    <property type="entry name" value="CONSERVED PROTEIN"/>
    <property type="match status" value="1"/>
</dbReference>
<dbReference type="RefSeq" id="WP_115936540.1">
    <property type="nucleotide sequence ID" value="NZ_QRDW01000004.1"/>
</dbReference>
<dbReference type="OrthoDB" id="9815163at2"/>
<evidence type="ECO:0000259" key="1">
    <source>
        <dbReference type="Pfam" id="PF04248"/>
    </source>
</evidence>